<evidence type="ECO:0000256" key="1">
    <source>
        <dbReference type="SAM" id="Phobius"/>
    </source>
</evidence>
<feature type="transmembrane region" description="Helical" evidence="1">
    <location>
        <begin position="89"/>
        <end position="108"/>
    </location>
</feature>
<protein>
    <submittedName>
        <fullName evidence="2">Uncharacterized protein</fullName>
    </submittedName>
</protein>
<feature type="transmembrane region" description="Helical" evidence="1">
    <location>
        <begin position="57"/>
        <end position="83"/>
    </location>
</feature>
<reference evidence="2 3" key="1">
    <citation type="submission" date="2023-02" db="EMBL/GenBank/DDBJ databases">
        <title>Genome sequence of Paenibacillus kyungheensis KACC 18744.</title>
        <authorList>
            <person name="Kim S."/>
            <person name="Heo J."/>
            <person name="Kwon S.-W."/>
        </authorList>
    </citation>
    <scope>NUCLEOTIDE SEQUENCE [LARGE SCALE GENOMIC DNA]</scope>
    <source>
        <strain evidence="2 3">KACC 18744</strain>
    </source>
</reference>
<keyword evidence="1" id="KW-0472">Membrane</keyword>
<proteinExistence type="predicted"/>
<dbReference type="Proteomes" id="UP001220509">
    <property type="component" value="Chromosome"/>
</dbReference>
<accession>A0AAX3M481</accession>
<dbReference type="RefSeq" id="WP_273614964.1">
    <property type="nucleotide sequence ID" value="NZ_CP117416.1"/>
</dbReference>
<gene>
    <name evidence="2" type="ORF">PQ456_03990</name>
</gene>
<evidence type="ECO:0000313" key="3">
    <source>
        <dbReference type="Proteomes" id="UP001220509"/>
    </source>
</evidence>
<evidence type="ECO:0000313" key="2">
    <source>
        <dbReference type="EMBL" id="WCT56692.1"/>
    </source>
</evidence>
<organism evidence="2 3">
    <name type="scientific">Paenibacillus kyungheensis</name>
    <dbReference type="NCBI Taxonomy" id="1452732"/>
    <lineage>
        <taxon>Bacteria</taxon>
        <taxon>Bacillati</taxon>
        <taxon>Bacillota</taxon>
        <taxon>Bacilli</taxon>
        <taxon>Bacillales</taxon>
        <taxon>Paenibacillaceae</taxon>
        <taxon>Paenibacillus</taxon>
    </lineage>
</organism>
<keyword evidence="1" id="KW-0812">Transmembrane</keyword>
<dbReference type="KEGG" id="pka:PQ456_03990"/>
<dbReference type="EMBL" id="CP117416">
    <property type="protein sequence ID" value="WCT56692.1"/>
    <property type="molecule type" value="Genomic_DNA"/>
</dbReference>
<sequence length="235" mass="26791">MKIRYLFQKDERDIPSSEMGINDWLKRIVIIAILGNIASYIWLVLTATANFQRGLDLIGTVVVVMYGTISIMTLLFTIIFLVSNTLSKGLVSNTVFISCTVVLLALSVSQFKAIEPAGWLTERIETHELVTTSDQQYQYRLELVNTFQSNEKVRLYLKHIHTGKESKINLAIDLGDAYIIQSSDKRWVNMESTDQPHRYIMTINDVFSIPKDTFLIDTAQATSTLIAQEKEINYE</sequence>
<feature type="transmembrane region" description="Helical" evidence="1">
    <location>
        <begin position="24"/>
        <end position="45"/>
    </location>
</feature>
<name>A0AAX3M481_9BACL</name>
<dbReference type="AlphaFoldDB" id="A0AAX3M481"/>
<keyword evidence="3" id="KW-1185">Reference proteome</keyword>
<keyword evidence="1" id="KW-1133">Transmembrane helix</keyword>